<dbReference type="STRING" id="1765967.BW247_15385"/>
<proteinExistence type="predicted"/>
<dbReference type="EMBL" id="CP019434">
    <property type="protein sequence ID" value="APZ44304.1"/>
    <property type="molecule type" value="Genomic_DNA"/>
</dbReference>
<sequence>MAESKIPVDLFNPGQVFACLGFMELANVLLGDAEAGFDWSDKPQTVFFLSTSGDDKPVEVVLEFLASASVESVTPVGYIEPSKKKADAKDGDDEEDDEEAESESGVASDAFSEIFPAKAGDATSLPVRLVPAKQPVIEVSHWADGSSRNTFKLYAGNRSAEKIAKAMLKGVRQKPKRGQAVGDLKYKGIRQLWDENKDDLIANPFNVLTPIGGSFNFDPRGAWTALDAGYSPNTQKHGVAASPLVHLLAACGLEHTRPAEFGVRQVRYCAWSGVLPVSLARVAFQGGIPSLPTRHFRFELALSGKNKIVTLAQQENAL</sequence>
<evidence type="ECO:0000256" key="1">
    <source>
        <dbReference type="SAM" id="MobiDB-lite"/>
    </source>
</evidence>
<feature type="compositionally biased region" description="Acidic residues" evidence="1">
    <location>
        <begin position="90"/>
        <end position="102"/>
    </location>
</feature>
<dbReference type="InterPro" id="IPR026391">
    <property type="entry name" value="Cas_GSU0052"/>
</dbReference>
<dbReference type="RefSeq" id="WP_076837953.1">
    <property type="nucleotide sequence ID" value="NZ_CP019434.1"/>
</dbReference>
<evidence type="ECO:0000313" key="3">
    <source>
        <dbReference type="Proteomes" id="UP000243807"/>
    </source>
</evidence>
<organism evidence="2 3">
    <name type="scientific">Acidihalobacter ferrooxydans</name>
    <dbReference type="NCBI Taxonomy" id="1765967"/>
    <lineage>
        <taxon>Bacteria</taxon>
        <taxon>Pseudomonadati</taxon>
        <taxon>Pseudomonadota</taxon>
        <taxon>Gammaproteobacteria</taxon>
        <taxon>Chromatiales</taxon>
        <taxon>Ectothiorhodospiraceae</taxon>
        <taxon>Acidihalobacter</taxon>
    </lineage>
</organism>
<dbReference type="KEGG" id="afy:BW247_15385"/>
<accession>A0A1P8UKH8</accession>
<dbReference type="AlphaFoldDB" id="A0A1P8UKH8"/>
<dbReference type="NCBIfam" id="TIGR04106">
    <property type="entry name" value="cas8c_GSU0052"/>
    <property type="match status" value="1"/>
</dbReference>
<name>A0A1P8UKH8_9GAMM</name>
<keyword evidence="3" id="KW-1185">Reference proteome</keyword>
<dbReference type="Proteomes" id="UP000243807">
    <property type="component" value="Chromosome"/>
</dbReference>
<evidence type="ECO:0000313" key="2">
    <source>
        <dbReference type="EMBL" id="APZ44304.1"/>
    </source>
</evidence>
<feature type="region of interest" description="Disordered" evidence="1">
    <location>
        <begin position="81"/>
        <end position="105"/>
    </location>
</feature>
<gene>
    <name evidence="2" type="ORF">BW247_15385</name>
</gene>
<dbReference type="OrthoDB" id="129560at2"/>
<reference evidence="2 3" key="1">
    <citation type="submission" date="2017-01" db="EMBL/GenBank/DDBJ databases">
        <title>Draft sequence of Acidihalobacter ferrooxidans strain DSM 14175 (strain V8).</title>
        <authorList>
            <person name="Khaleque H.N."/>
            <person name="Ramsay J.P."/>
            <person name="Murphy R.J.T."/>
            <person name="Kaksonen A.H."/>
            <person name="Boxall N.J."/>
            <person name="Watkin E.L.J."/>
        </authorList>
    </citation>
    <scope>NUCLEOTIDE SEQUENCE [LARGE SCALE GENOMIC DNA]</scope>
    <source>
        <strain evidence="2 3">V8</strain>
    </source>
</reference>
<protein>
    <submittedName>
        <fullName evidence="2">Type I-U CRISPR-associated protein Cas8c</fullName>
    </submittedName>
</protein>